<feature type="region of interest" description="Disordered" evidence="8">
    <location>
        <begin position="145"/>
        <end position="174"/>
    </location>
</feature>
<evidence type="ECO:0000256" key="6">
    <source>
        <dbReference type="ARBA" id="ARBA00035243"/>
    </source>
</evidence>
<dbReference type="PANTHER" id="PTHR11229:SF16">
    <property type="entry name" value="LARGE RIBOSOMAL SUBUNIT PROTEIN UL3C"/>
    <property type="match status" value="1"/>
</dbReference>
<dbReference type="PANTHER" id="PTHR11229">
    <property type="entry name" value="50S RIBOSOMAL PROTEIN L3"/>
    <property type="match status" value="1"/>
</dbReference>
<dbReference type="Gene3D" id="2.40.30.10">
    <property type="entry name" value="Translation factors"/>
    <property type="match status" value="1"/>
</dbReference>
<evidence type="ECO:0000313" key="10">
    <source>
        <dbReference type="Proteomes" id="UP000231569"/>
    </source>
</evidence>
<sequence>MHRALLTQKGKQQQAFVNDERIVVTYLHVEPTYIIGFRTQLVDGYWALKVAYGAARSMERVSKPMRGLLKAASVQTPLRHTTEFRIDPSLNPTLNIENPDKPTLTVGDKTYHMGMHLKATELFAIGDTIRVTGTSKGKGFQGVMKRHGFAGGPASHGQSDRERSPGSIGQRTIPGRVYKGKKMAGRMGSDRITIKGLRIETVADELLTIRGLVPGGPHAIVAVYKINS</sequence>
<organism evidence="9 10">
    <name type="scientific">Candidatus Roizmanbacteria bacterium CG10_big_fil_rev_8_21_14_0_10_45_7</name>
    <dbReference type="NCBI Taxonomy" id="1974854"/>
    <lineage>
        <taxon>Bacteria</taxon>
        <taxon>Candidatus Roizmaniibacteriota</taxon>
    </lineage>
</organism>
<comment type="similarity">
    <text evidence="1">Belongs to the universal ribosomal protein uL3 family.</text>
</comment>
<dbReference type="InterPro" id="IPR009000">
    <property type="entry name" value="Transl_B-barrel_sf"/>
</dbReference>
<dbReference type="Gene3D" id="3.30.160.810">
    <property type="match status" value="1"/>
</dbReference>
<dbReference type="GO" id="GO:0022625">
    <property type="term" value="C:cytosolic large ribosomal subunit"/>
    <property type="evidence" value="ECO:0007669"/>
    <property type="project" value="TreeGrafter"/>
</dbReference>
<evidence type="ECO:0000256" key="4">
    <source>
        <dbReference type="ARBA" id="ARBA00022980"/>
    </source>
</evidence>
<keyword evidence="5" id="KW-0687">Ribonucleoprotein</keyword>
<evidence type="ECO:0000256" key="5">
    <source>
        <dbReference type="ARBA" id="ARBA00023274"/>
    </source>
</evidence>
<comment type="caution">
    <text evidence="9">The sequence shown here is derived from an EMBL/GenBank/DDBJ whole genome shotgun (WGS) entry which is preliminary data.</text>
</comment>
<dbReference type="FunFam" id="2.40.30.10:FF:000004">
    <property type="entry name" value="50S ribosomal protein L3"/>
    <property type="match status" value="1"/>
</dbReference>
<protein>
    <recommendedName>
        <fullName evidence="6">Large ribosomal subunit protein uL3</fullName>
    </recommendedName>
    <alternativeName>
        <fullName evidence="7">50S ribosomal protein L3</fullName>
    </alternativeName>
</protein>
<keyword evidence="3" id="KW-0694">RNA-binding</keyword>
<name>A0A2M8KUS0_9BACT</name>
<dbReference type="Proteomes" id="UP000231569">
    <property type="component" value="Unassembled WGS sequence"/>
</dbReference>
<dbReference type="Pfam" id="PF00297">
    <property type="entry name" value="Ribosomal_L3"/>
    <property type="match status" value="1"/>
</dbReference>
<evidence type="ECO:0000256" key="8">
    <source>
        <dbReference type="SAM" id="MobiDB-lite"/>
    </source>
</evidence>
<evidence type="ECO:0000256" key="2">
    <source>
        <dbReference type="ARBA" id="ARBA00022730"/>
    </source>
</evidence>
<dbReference type="AlphaFoldDB" id="A0A2M8KUS0"/>
<keyword evidence="4 9" id="KW-0689">Ribosomal protein</keyword>
<dbReference type="GO" id="GO:0003735">
    <property type="term" value="F:structural constituent of ribosome"/>
    <property type="evidence" value="ECO:0007669"/>
    <property type="project" value="InterPro"/>
</dbReference>
<evidence type="ECO:0000256" key="7">
    <source>
        <dbReference type="ARBA" id="ARBA00035457"/>
    </source>
</evidence>
<evidence type="ECO:0000313" key="9">
    <source>
        <dbReference type="EMBL" id="PJE63672.1"/>
    </source>
</evidence>
<dbReference type="InterPro" id="IPR000597">
    <property type="entry name" value="Ribosomal_uL3"/>
</dbReference>
<dbReference type="EMBL" id="PFEE01000045">
    <property type="protein sequence ID" value="PJE63672.1"/>
    <property type="molecule type" value="Genomic_DNA"/>
</dbReference>
<accession>A0A2M8KUS0</accession>
<reference evidence="10" key="1">
    <citation type="submission" date="2017-09" db="EMBL/GenBank/DDBJ databases">
        <title>Depth-based differentiation of microbial function through sediment-hosted aquifers and enrichment of novel symbionts in the deep terrestrial subsurface.</title>
        <authorList>
            <person name="Probst A.J."/>
            <person name="Ladd B."/>
            <person name="Jarett J.K."/>
            <person name="Geller-Mcgrath D.E."/>
            <person name="Sieber C.M.K."/>
            <person name="Emerson J.B."/>
            <person name="Anantharaman K."/>
            <person name="Thomas B.C."/>
            <person name="Malmstrom R."/>
            <person name="Stieglmeier M."/>
            <person name="Klingl A."/>
            <person name="Woyke T."/>
            <person name="Ryan C.M."/>
            <person name="Banfield J.F."/>
        </authorList>
    </citation>
    <scope>NUCLEOTIDE SEQUENCE [LARGE SCALE GENOMIC DNA]</scope>
</reference>
<evidence type="ECO:0000256" key="1">
    <source>
        <dbReference type="ARBA" id="ARBA00006540"/>
    </source>
</evidence>
<proteinExistence type="inferred from homology"/>
<keyword evidence="2" id="KW-0699">rRNA-binding</keyword>
<dbReference type="GO" id="GO:0019843">
    <property type="term" value="F:rRNA binding"/>
    <property type="evidence" value="ECO:0007669"/>
    <property type="project" value="UniProtKB-KW"/>
</dbReference>
<evidence type="ECO:0000256" key="3">
    <source>
        <dbReference type="ARBA" id="ARBA00022884"/>
    </source>
</evidence>
<dbReference type="GO" id="GO:0006412">
    <property type="term" value="P:translation"/>
    <property type="evidence" value="ECO:0007669"/>
    <property type="project" value="InterPro"/>
</dbReference>
<dbReference type="InterPro" id="IPR019927">
    <property type="entry name" value="Ribosomal_uL3_bac/org-type"/>
</dbReference>
<gene>
    <name evidence="9" type="primary">rplC</name>
    <name evidence="9" type="ORF">COU89_02010</name>
</gene>
<dbReference type="SUPFAM" id="SSF50447">
    <property type="entry name" value="Translation proteins"/>
    <property type="match status" value="1"/>
</dbReference>